<proteinExistence type="inferred from homology"/>
<keyword evidence="8 13" id="KW-0378">Hydrolase</keyword>
<keyword evidence="7" id="KW-0677">Repeat</keyword>
<dbReference type="FunCoup" id="A0A1U7ZK46">
    <property type="interactions" value="72"/>
</dbReference>
<evidence type="ECO:0000256" key="3">
    <source>
        <dbReference type="ARBA" id="ARBA00012736"/>
    </source>
</evidence>
<feature type="active site" evidence="12">
    <location>
        <position position="273"/>
    </location>
</feature>
<dbReference type="GO" id="GO:0071555">
    <property type="term" value="P:cell wall organization"/>
    <property type="evidence" value="ECO:0007669"/>
    <property type="project" value="UniProtKB-KW"/>
</dbReference>
<keyword evidence="10" id="KW-0961">Cell wall biogenesis/degradation</keyword>
<dbReference type="EC" id="3.2.1.15" evidence="3"/>
<keyword evidence="5" id="KW-0964">Secreted</keyword>
<dbReference type="GO" id="GO:0004650">
    <property type="term" value="F:polygalacturonase activity"/>
    <property type="evidence" value="ECO:0007669"/>
    <property type="project" value="UniProtKB-EC"/>
</dbReference>
<dbReference type="OrthoDB" id="187139at2759"/>
<keyword evidence="4" id="KW-0134">Cell wall</keyword>
<dbReference type="Proteomes" id="UP000189703">
    <property type="component" value="Unplaced"/>
</dbReference>
<dbReference type="InterPro" id="IPR011050">
    <property type="entry name" value="Pectin_lyase_fold/virulence"/>
</dbReference>
<keyword evidence="6 14" id="KW-0732">Signal</keyword>
<evidence type="ECO:0000256" key="6">
    <source>
        <dbReference type="ARBA" id="ARBA00022729"/>
    </source>
</evidence>
<dbReference type="PANTHER" id="PTHR31375">
    <property type="match status" value="1"/>
</dbReference>
<protein>
    <recommendedName>
        <fullName evidence="3">endo-polygalacturonase</fullName>
        <ecNumber evidence="3">3.2.1.15</ecNumber>
    </recommendedName>
</protein>
<evidence type="ECO:0000256" key="9">
    <source>
        <dbReference type="ARBA" id="ARBA00023295"/>
    </source>
</evidence>
<accession>A0A1U7ZK46</accession>
<dbReference type="RefSeq" id="XP_010254365.1">
    <property type="nucleotide sequence ID" value="XM_010256063.1"/>
</dbReference>
<dbReference type="KEGG" id="nnu:104595358"/>
<evidence type="ECO:0000256" key="13">
    <source>
        <dbReference type="RuleBase" id="RU361169"/>
    </source>
</evidence>
<dbReference type="AlphaFoldDB" id="A0A1U7ZK46"/>
<dbReference type="InterPro" id="IPR012334">
    <property type="entry name" value="Pectin_lyas_fold"/>
</dbReference>
<dbReference type="FunFam" id="2.160.20.10:FF:000032">
    <property type="entry name" value="Pectin lyase-like superfamily protein"/>
    <property type="match status" value="1"/>
</dbReference>
<evidence type="ECO:0000256" key="7">
    <source>
        <dbReference type="ARBA" id="ARBA00022737"/>
    </source>
</evidence>
<evidence type="ECO:0000256" key="5">
    <source>
        <dbReference type="ARBA" id="ARBA00022525"/>
    </source>
</evidence>
<dbReference type="GO" id="GO:0005975">
    <property type="term" value="P:carbohydrate metabolic process"/>
    <property type="evidence" value="ECO:0007669"/>
    <property type="project" value="InterPro"/>
</dbReference>
<keyword evidence="9 13" id="KW-0326">Glycosidase</keyword>
<evidence type="ECO:0000256" key="11">
    <source>
        <dbReference type="ARBA" id="ARBA00034074"/>
    </source>
</evidence>
<sequence length="446" mass="49303">MRERRTKCTCKLTFVTVICILLSSNPINAKGFEPLIHHPRFRRSRNHVSFKKVISVKEYGAKGDGLVDDTRAFKDAWKVACSLSSRPRIEVPAGRNYLVGPIDLGGPCRSRVTLRVFGNITAPKDPASWNGFNRRKWLYFHGLNRFTVEGGGTINGMGEEWWARSCKINTTNPCRHAPTAVTFHRCKNLKVQSIRIVNSQQMHMAFTKCNRVIASNLELISPGESPNTDGIHISASTRVEIEDSMIKTGDDCVSIVSNSSMIQVRNISCGPGHGISIGSLGKSNSSAIVSNVLVDGAFLSNTANGLRIKTWQGGHGFARQILFQNVVMENVSHPIIIDQYYCDSFLPCSNQSMAVQVSNVSYVGVKGTCATEEAVRFACSDNFPCKGIYLEDVQLVSHLGEPTRTFCWESWGTSHGTVYPPHCFLSNVNSIEQKVHSTTTSNQILR</sequence>
<feature type="chain" id="PRO_5010545604" description="endo-polygalacturonase" evidence="14">
    <location>
        <begin position="30"/>
        <end position="446"/>
    </location>
</feature>
<evidence type="ECO:0000256" key="1">
    <source>
        <dbReference type="ARBA" id="ARBA00004191"/>
    </source>
</evidence>
<evidence type="ECO:0000256" key="2">
    <source>
        <dbReference type="ARBA" id="ARBA00008834"/>
    </source>
</evidence>
<comment type="subcellular location">
    <subcellularLocation>
        <location evidence="1">Secreted</location>
        <location evidence="1">Cell wall</location>
    </subcellularLocation>
</comment>
<dbReference type="InterPro" id="IPR000743">
    <property type="entry name" value="Glyco_hydro_28"/>
</dbReference>
<organism evidence="15 16">
    <name type="scientific">Nelumbo nucifera</name>
    <name type="common">Sacred lotus</name>
    <dbReference type="NCBI Taxonomy" id="4432"/>
    <lineage>
        <taxon>Eukaryota</taxon>
        <taxon>Viridiplantae</taxon>
        <taxon>Streptophyta</taxon>
        <taxon>Embryophyta</taxon>
        <taxon>Tracheophyta</taxon>
        <taxon>Spermatophyta</taxon>
        <taxon>Magnoliopsida</taxon>
        <taxon>Proteales</taxon>
        <taxon>Nelumbonaceae</taxon>
        <taxon>Nelumbo</taxon>
    </lineage>
</organism>
<keyword evidence="15" id="KW-1185">Reference proteome</keyword>
<evidence type="ECO:0000256" key="8">
    <source>
        <dbReference type="ARBA" id="ARBA00022801"/>
    </source>
</evidence>
<dbReference type="Pfam" id="PF00295">
    <property type="entry name" value="Glyco_hydro_28"/>
    <property type="match status" value="1"/>
</dbReference>
<evidence type="ECO:0000313" key="15">
    <source>
        <dbReference type="Proteomes" id="UP000189703"/>
    </source>
</evidence>
<dbReference type="STRING" id="4432.A0A1U7ZK46"/>
<dbReference type="SUPFAM" id="SSF51126">
    <property type="entry name" value="Pectin lyase-like"/>
    <property type="match status" value="1"/>
</dbReference>
<reference evidence="16" key="1">
    <citation type="submission" date="2025-08" db="UniProtKB">
        <authorList>
            <consortium name="RefSeq"/>
        </authorList>
    </citation>
    <scope>IDENTIFICATION</scope>
</reference>
<evidence type="ECO:0000256" key="12">
    <source>
        <dbReference type="PROSITE-ProRule" id="PRU10052"/>
    </source>
</evidence>
<name>A0A1U7ZK46_NELNU</name>
<dbReference type="eggNOG" id="ENOG502QRJW">
    <property type="taxonomic scope" value="Eukaryota"/>
</dbReference>
<evidence type="ECO:0000256" key="14">
    <source>
        <dbReference type="SAM" id="SignalP"/>
    </source>
</evidence>
<dbReference type="OMA" id="DDSPCEG"/>
<comment type="catalytic activity">
    <reaction evidence="11">
        <text>(1,4-alpha-D-galacturonosyl)n+m + H2O = (1,4-alpha-D-galacturonosyl)n + (1,4-alpha-D-galacturonosyl)m.</text>
        <dbReference type="EC" id="3.2.1.15"/>
    </reaction>
</comment>
<gene>
    <name evidence="16" type="primary">LOC104595358</name>
</gene>
<evidence type="ECO:0000256" key="4">
    <source>
        <dbReference type="ARBA" id="ARBA00022512"/>
    </source>
</evidence>
<evidence type="ECO:0000313" key="16">
    <source>
        <dbReference type="RefSeq" id="XP_010254365.1"/>
    </source>
</evidence>
<dbReference type="Gene3D" id="2.160.20.10">
    <property type="entry name" value="Single-stranded right-handed beta-helix, Pectin lyase-like"/>
    <property type="match status" value="1"/>
</dbReference>
<comment type="similarity">
    <text evidence="2 13">Belongs to the glycosyl hydrolase 28 family.</text>
</comment>
<dbReference type="PROSITE" id="PS00502">
    <property type="entry name" value="POLYGALACTURONASE"/>
    <property type="match status" value="1"/>
</dbReference>
<dbReference type="InParanoid" id="A0A1U7ZK46"/>
<feature type="signal peptide" evidence="14">
    <location>
        <begin position="1"/>
        <end position="29"/>
    </location>
</feature>
<dbReference type="GeneID" id="104595358"/>
<evidence type="ECO:0000256" key="10">
    <source>
        <dbReference type="ARBA" id="ARBA00023316"/>
    </source>
</evidence>